<protein>
    <submittedName>
        <fullName evidence="2">Uncharacterized protein</fullName>
    </submittedName>
</protein>
<gene>
    <name evidence="2" type="ORF">DN53_09525</name>
</gene>
<keyword evidence="1" id="KW-0812">Transmembrane</keyword>
<dbReference type="EMBL" id="JJMP01000003">
    <property type="protein sequence ID" value="RYC52116.1"/>
    <property type="molecule type" value="Genomic_DNA"/>
</dbReference>
<keyword evidence="1" id="KW-0472">Membrane</keyword>
<evidence type="ECO:0000313" key="2">
    <source>
        <dbReference type="EMBL" id="RYC52116.1"/>
    </source>
</evidence>
<name>A0A444VMX7_9FLAO</name>
<comment type="caution">
    <text evidence="2">The sequence shown here is derived from an EMBL/GenBank/DDBJ whole genome shotgun (WGS) entry which is preliminary data.</text>
</comment>
<feature type="transmembrane region" description="Helical" evidence="1">
    <location>
        <begin position="15"/>
        <end position="42"/>
    </location>
</feature>
<keyword evidence="3" id="KW-1185">Reference proteome</keyword>
<organism evidence="2 3">
    <name type="scientific">Flagellimonas olearia</name>
    <dbReference type="NCBI Taxonomy" id="552546"/>
    <lineage>
        <taxon>Bacteria</taxon>
        <taxon>Pseudomonadati</taxon>
        <taxon>Bacteroidota</taxon>
        <taxon>Flavobacteriia</taxon>
        <taxon>Flavobacteriales</taxon>
        <taxon>Flavobacteriaceae</taxon>
        <taxon>Flagellimonas</taxon>
    </lineage>
</organism>
<sequence length="64" mass="7290">MKTEGVIISEGNRSILQLILASFFFTIGIVLLLLYFFGINLFDLDNNYKKWIVGNFEIGVFALV</sequence>
<accession>A0A444VMX7</accession>
<keyword evidence="1" id="KW-1133">Transmembrane helix</keyword>
<reference evidence="2 3" key="1">
    <citation type="submission" date="2014-04" db="EMBL/GenBank/DDBJ databases">
        <title>Whole genome of Muricauda olearia.</title>
        <authorList>
            <person name="Zhang X.-H."/>
            <person name="Tang K."/>
        </authorList>
    </citation>
    <scope>NUCLEOTIDE SEQUENCE [LARGE SCALE GENOMIC DNA]</scope>
    <source>
        <strain evidence="2 3">Th120</strain>
    </source>
</reference>
<proteinExistence type="predicted"/>
<dbReference type="AlphaFoldDB" id="A0A444VMX7"/>
<dbReference type="Proteomes" id="UP000290261">
    <property type="component" value="Unassembled WGS sequence"/>
</dbReference>
<evidence type="ECO:0000313" key="3">
    <source>
        <dbReference type="Proteomes" id="UP000290261"/>
    </source>
</evidence>
<evidence type="ECO:0000256" key="1">
    <source>
        <dbReference type="SAM" id="Phobius"/>
    </source>
</evidence>